<keyword evidence="9" id="KW-1185">Reference proteome</keyword>
<dbReference type="PANTHER" id="PTHR31668:SF10">
    <property type="entry name" value="ZN(II)2CYS6 TRANSCRIPTION FACTOR (EUROFUNG)"/>
    <property type="match status" value="1"/>
</dbReference>
<dbReference type="PANTHER" id="PTHR31668">
    <property type="entry name" value="GLUCOSE TRANSPORT TRANSCRIPTION REGULATOR RGT1-RELATED-RELATED"/>
    <property type="match status" value="1"/>
</dbReference>
<feature type="compositionally biased region" description="Low complexity" evidence="6">
    <location>
        <begin position="1"/>
        <end position="16"/>
    </location>
</feature>
<dbReference type="GO" id="GO:0008270">
    <property type="term" value="F:zinc ion binding"/>
    <property type="evidence" value="ECO:0007669"/>
    <property type="project" value="InterPro"/>
</dbReference>
<comment type="caution">
    <text evidence="8">The sequence shown here is derived from an EMBL/GenBank/DDBJ whole genome shotgun (WGS) entry which is preliminary data.</text>
</comment>
<dbReference type="HOGENOM" id="CLU_009827_2_0_1"/>
<evidence type="ECO:0000256" key="6">
    <source>
        <dbReference type="SAM" id="MobiDB-lite"/>
    </source>
</evidence>
<dbReference type="GO" id="GO:0000981">
    <property type="term" value="F:DNA-binding transcription factor activity, RNA polymerase II-specific"/>
    <property type="evidence" value="ECO:0007669"/>
    <property type="project" value="InterPro"/>
</dbReference>
<dbReference type="eggNOG" id="ENOG502QW96">
    <property type="taxonomic scope" value="Eukaryota"/>
</dbReference>
<dbReference type="Proteomes" id="UP000019471">
    <property type="component" value="Unassembled WGS sequence"/>
</dbReference>
<keyword evidence="2" id="KW-0805">Transcription regulation</keyword>
<dbReference type="PROSITE" id="PS00463">
    <property type="entry name" value="ZN2_CY6_FUNGAL_1"/>
    <property type="match status" value="1"/>
</dbReference>
<evidence type="ECO:0000256" key="5">
    <source>
        <dbReference type="ARBA" id="ARBA00023242"/>
    </source>
</evidence>
<evidence type="ECO:0000313" key="8">
    <source>
        <dbReference type="EMBL" id="EXJ69954.1"/>
    </source>
</evidence>
<protein>
    <recommendedName>
        <fullName evidence="7">Zn(2)-C6 fungal-type domain-containing protein</fullName>
    </recommendedName>
</protein>
<keyword evidence="3" id="KW-0238">DNA-binding</keyword>
<keyword evidence="4" id="KW-0804">Transcription</keyword>
<feature type="region of interest" description="Disordered" evidence="6">
    <location>
        <begin position="1"/>
        <end position="91"/>
    </location>
</feature>
<feature type="compositionally biased region" description="Low complexity" evidence="6">
    <location>
        <begin position="52"/>
        <end position="91"/>
    </location>
</feature>
<dbReference type="Pfam" id="PF00172">
    <property type="entry name" value="Zn_clus"/>
    <property type="match status" value="1"/>
</dbReference>
<feature type="domain" description="Zn(2)-C6 fungal-type" evidence="7">
    <location>
        <begin position="127"/>
        <end position="159"/>
    </location>
</feature>
<dbReference type="OrthoDB" id="3034343at2759"/>
<reference evidence="8 9" key="1">
    <citation type="submission" date="2013-03" db="EMBL/GenBank/DDBJ databases">
        <title>The Genome Sequence of Cladophialophora psammophila CBS 110553.</title>
        <authorList>
            <consortium name="The Broad Institute Genomics Platform"/>
            <person name="Cuomo C."/>
            <person name="de Hoog S."/>
            <person name="Gorbushina A."/>
            <person name="Walker B."/>
            <person name="Young S.K."/>
            <person name="Zeng Q."/>
            <person name="Gargeya S."/>
            <person name="Fitzgerald M."/>
            <person name="Haas B."/>
            <person name="Abouelleil A."/>
            <person name="Allen A.W."/>
            <person name="Alvarado L."/>
            <person name="Arachchi H.M."/>
            <person name="Berlin A.M."/>
            <person name="Chapman S.B."/>
            <person name="Gainer-Dewar J."/>
            <person name="Goldberg J."/>
            <person name="Griggs A."/>
            <person name="Gujja S."/>
            <person name="Hansen M."/>
            <person name="Howarth C."/>
            <person name="Imamovic A."/>
            <person name="Ireland A."/>
            <person name="Larimer J."/>
            <person name="McCowan C."/>
            <person name="Murphy C."/>
            <person name="Pearson M."/>
            <person name="Poon T.W."/>
            <person name="Priest M."/>
            <person name="Roberts A."/>
            <person name="Saif S."/>
            <person name="Shea T."/>
            <person name="Sisk P."/>
            <person name="Sykes S."/>
            <person name="Wortman J."/>
            <person name="Nusbaum C."/>
            <person name="Birren B."/>
        </authorList>
    </citation>
    <scope>NUCLEOTIDE SEQUENCE [LARGE SCALE GENOMIC DNA]</scope>
    <source>
        <strain evidence="8 9">CBS 110553</strain>
    </source>
</reference>
<dbReference type="SMART" id="SM00906">
    <property type="entry name" value="Fungal_trans"/>
    <property type="match status" value="1"/>
</dbReference>
<evidence type="ECO:0000256" key="1">
    <source>
        <dbReference type="ARBA" id="ARBA00022723"/>
    </source>
</evidence>
<dbReference type="PROSITE" id="PS50048">
    <property type="entry name" value="ZN2_CY6_FUNGAL_2"/>
    <property type="match status" value="1"/>
</dbReference>
<dbReference type="GO" id="GO:0003677">
    <property type="term" value="F:DNA binding"/>
    <property type="evidence" value="ECO:0007669"/>
    <property type="project" value="UniProtKB-KW"/>
</dbReference>
<keyword evidence="1" id="KW-0479">Metal-binding</keyword>
<evidence type="ECO:0000256" key="3">
    <source>
        <dbReference type="ARBA" id="ARBA00023125"/>
    </source>
</evidence>
<dbReference type="SMART" id="SM00066">
    <property type="entry name" value="GAL4"/>
    <property type="match status" value="1"/>
</dbReference>
<dbReference type="GeneID" id="19191733"/>
<dbReference type="CDD" id="cd12148">
    <property type="entry name" value="fungal_TF_MHR"/>
    <property type="match status" value="1"/>
</dbReference>
<dbReference type="GO" id="GO:0006351">
    <property type="term" value="P:DNA-templated transcription"/>
    <property type="evidence" value="ECO:0007669"/>
    <property type="project" value="InterPro"/>
</dbReference>
<evidence type="ECO:0000313" key="9">
    <source>
        <dbReference type="Proteomes" id="UP000019471"/>
    </source>
</evidence>
<evidence type="ECO:0000259" key="7">
    <source>
        <dbReference type="PROSITE" id="PS50048"/>
    </source>
</evidence>
<dbReference type="SUPFAM" id="SSF57701">
    <property type="entry name" value="Zn2/Cys6 DNA-binding domain"/>
    <property type="match status" value="1"/>
</dbReference>
<accession>W9XHX5</accession>
<dbReference type="CDD" id="cd00067">
    <property type="entry name" value="GAL4"/>
    <property type="match status" value="1"/>
</dbReference>
<dbReference type="InterPro" id="IPR050797">
    <property type="entry name" value="Carb_Metab_Trans_Reg"/>
</dbReference>
<sequence>MAQIKSSSSSGSSSISIGGGGGSKRKAESRVDDSARGTRDTRDRPASCLAASPPRSSEPPSSATSGTTATLTPTESTSPSPTTSPVVPSTSSTSILLLAEAITQDNTSNPSFAMKTARPYRSHKYPACARCHKRRSRCTIEIPGQACLLCRMHGVPCSSATAKKDDRVTPKVGFVHRSLIADDKSMEGFSHIVGPVIARDTQVLDQYLPQSNGTPGHVPIQPSLGRRESQKAIYHVPIPPRRPSPADCNCTRNMPSELIEQVEPFLDKLLANYYEHFHPCYPVTEEECVMSRLKDRTQLPQTFLINIIAYALFYWDTSPALAGYARPDQDFAWQTAVAANIADMQKGDLATIISTCIDISGRPSRCLVKNVAEVARAVALSHAIGLNHDCSEWKIGDIEKKIRWKAWWGVVIQDRWFNFAQGTPPYISKGHYDVPLPTVELLTQGRGGSVKHVRAAEVYIHLCRLTEIVGDVLPLIYHIRSGNDSIAAEQTSRSEIELNRWMESRPSWLNLNDFNNRPQVPGLVNLQLSYLSVRMLLRRIAWHEISQRESDPASSWLLGCQAAAEDIVRFVCALHKQDLMGFWLPYNAHHFTSAVTLLLRCALQTSYSNVRTQCMGSARTLVDCLRKYHDEHQWDLAETALSQSETVLKRIEDSLPKTPIAGTPNLPTVSMRAEPTDTRGYMDEHMLGDPLPEDPFTMQGQGSIEELFPEIFSDFTDTALFASSINSEYHD</sequence>
<evidence type="ECO:0000256" key="2">
    <source>
        <dbReference type="ARBA" id="ARBA00023015"/>
    </source>
</evidence>
<dbReference type="Pfam" id="PF04082">
    <property type="entry name" value="Fungal_trans"/>
    <property type="match status" value="1"/>
</dbReference>
<dbReference type="InterPro" id="IPR036864">
    <property type="entry name" value="Zn2-C6_fun-type_DNA-bd_sf"/>
</dbReference>
<dbReference type="InterPro" id="IPR001138">
    <property type="entry name" value="Zn2Cys6_DnaBD"/>
</dbReference>
<feature type="compositionally biased region" description="Basic and acidic residues" evidence="6">
    <location>
        <begin position="25"/>
        <end position="45"/>
    </location>
</feature>
<name>W9XHX5_9EURO</name>
<dbReference type="GO" id="GO:0005634">
    <property type="term" value="C:nucleus"/>
    <property type="evidence" value="ECO:0007669"/>
    <property type="project" value="TreeGrafter"/>
</dbReference>
<dbReference type="AlphaFoldDB" id="W9XHX5"/>
<dbReference type="GO" id="GO:0001080">
    <property type="term" value="P:nitrogen catabolite activation of transcription from RNA polymerase II promoter"/>
    <property type="evidence" value="ECO:0007669"/>
    <property type="project" value="TreeGrafter"/>
</dbReference>
<gene>
    <name evidence="8" type="ORF">A1O5_07027</name>
</gene>
<dbReference type="EMBL" id="AMGX01000010">
    <property type="protein sequence ID" value="EXJ69954.1"/>
    <property type="molecule type" value="Genomic_DNA"/>
</dbReference>
<keyword evidence="5" id="KW-0539">Nucleus</keyword>
<organism evidence="8 9">
    <name type="scientific">Cladophialophora psammophila CBS 110553</name>
    <dbReference type="NCBI Taxonomy" id="1182543"/>
    <lineage>
        <taxon>Eukaryota</taxon>
        <taxon>Fungi</taxon>
        <taxon>Dikarya</taxon>
        <taxon>Ascomycota</taxon>
        <taxon>Pezizomycotina</taxon>
        <taxon>Eurotiomycetes</taxon>
        <taxon>Chaetothyriomycetidae</taxon>
        <taxon>Chaetothyriales</taxon>
        <taxon>Herpotrichiellaceae</taxon>
        <taxon>Cladophialophora</taxon>
    </lineage>
</organism>
<proteinExistence type="predicted"/>
<evidence type="ECO:0000256" key="4">
    <source>
        <dbReference type="ARBA" id="ARBA00023163"/>
    </source>
</evidence>
<dbReference type="RefSeq" id="XP_007745806.1">
    <property type="nucleotide sequence ID" value="XM_007747616.1"/>
</dbReference>
<dbReference type="InterPro" id="IPR007219">
    <property type="entry name" value="XnlR_reg_dom"/>
</dbReference>
<dbReference type="STRING" id="1182543.W9XHX5"/>